<protein>
    <submittedName>
        <fullName evidence="1">Uncharacterized protein</fullName>
    </submittedName>
</protein>
<organism evidence="1 2">
    <name type="scientific">Gottschalkia purinilytica</name>
    <name type="common">Clostridium purinilyticum</name>
    <dbReference type="NCBI Taxonomy" id="1503"/>
    <lineage>
        <taxon>Bacteria</taxon>
        <taxon>Bacillati</taxon>
        <taxon>Bacillota</taxon>
        <taxon>Tissierellia</taxon>
        <taxon>Tissierellales</taxon>
        <taxon>Gottschalkiaceae</taxon>
        <taxon>Gottschalkia</taxon>
    </lineage>
</organism>
<name>A0A0L0W8L3_GOTPU</name>
<comment type="caution">
    <text evidence="1">The sequence shown here is derived from an EMBL/GenBank/DDBJ whole genome shotgun (WGS) entry which is preliminary data.</text>
</comment>
<dbReference type="RefSeq" id="WP_050355795.1">
    <property type="nucleotide sequence ID" value="NZ_LGSS01000011.1"/>
</dbReference>
<dbReference type="AlphaFoldDB" id="A0A0L0W8L3"/>
<reference evidence="2" key="1">
    <citation type="submission" date="2015-07" db="EMBL/GenBank/DDBJ databases">
        <title>Draft genome sequence of the purine-degrading Gottschalkia purinilyticum DSM 1384 (formerly Clostridium purinilyticum).</title>
        <authorList>
            <person name="Poehlein A."/>
            <person name="Schiel-Bengelsdorf B."/>
            <person name="Bengelsdorf F.R."/>
            <person name="Daniel R."/>
            <person name="Duerre P."/>
        </authorList>
    </citation>
    <scope>NUCLEOTIDE SEQUENCE [LARGE SCALE GENOMIC DNA]</scope>
    <source>
        <strain evidence="2">DSM 1384</strain>
    </source>
</reference>
<dbReference type="Gene3D" id="3.90.350.10">
    <property type="entry name" value="Transposase Inhibitor Protein From Tn5, Chain A, domain 1"/>
    <property type="match status" value="1"/>
</dbReference>
<dbReference type="SUPFAM" id="SSF53098">
    <property type="entry name" value="Ribonuclease H-like"/>
    <property type="match status" value="1"/>
</dbReference>
<dbReference type="Proteomes" id="UP000037267">
    <property type="component" value="Unassembled WGS sequence"/>
</dbReference>
<accession>A0A0L0W8L3</accession>
<gene>
    <name evidence="1" type="ORF">CLPU_11c00530</name>
</gene>
<dbReference type="OrthoDB" id="139608at2"/>
<proteinExistence type="predicted"/>
<dbReference type="InterPro" id="IPR012337">
    <property type="entry name" value="RNaseH-like_sf"/>
</dbReference>
<sequence>MGHKEQAIEHMKKHETVLAIQDTTTLDYKNHPATKGLGVCSNTEHDLGLLNNTILVVTVEGVPLCVN</sequence>
<evidence type="ECO:0000313" key="1">
    <source>
        <dbReference type="EMBL" id="KNF07884.1"/>
    </source>
</evidence>
<dbReference type="EMBL" id="LGSS01000011">
    <property type="protein sequence ID" value="KNF07884.1"/>
    <property type="molecule type" value="Genomic_DNA"/>
</dbReference>
<keyword evidence="2" id="KW-1185">Reference proteome</keyword>
<dbReference type="STRING" id="1503.CLPU_11c00530"/>
<evidence type="ECO:0000313" key="2">
    <source>
        <dbReference type="Proteomes" id="UP000037267"/>
    </source>
</evidence>